<dbReference type="STRING" id="1075417.SAMN05421823_11588"/>
<dbReference type="GO" id="GO:0003677">
    <property type="term" value="F:DNA binding"/>
    <property type="evidence" value="ECO:0007669"/>
    <property type="project" value="InterPro"/>
</dbReference>
<evidence type="ECO:0000256" key="3">
    <source>
        <dbReference type="ARBA" id="ARBA00022801"/>
    </source>
</evidence>
<dbReference type="InterPro" id="IPR036286">
    <property type="entry name" value="LexA/Signal_pep-like_sf"/>
</dbReference>
<dbReference type="InterPro" id="IPR006197">
    <property type="entry name" value="Peptidase_S24_LexA"/>
</dbReference>
<dbReference type="GO" id="GO:0016787">
    <property type="term" value="F:hydrolase activity"/>
    <property type="evidence" value="ECO:0007669"/>
    <property type="project" value="UniProtKB-KW"/>
</dbReference>
<keyword evidence="5" id="KW-0234">DNA repair</keyword>
<dbReference type="SUPFAM" id="SSF51306">
    <property type="entry name" value="LexA/Signal peptidase"/>
    <property type="match status" value="1"/>
</dbReference>
<keyword evidence="6" id="KW-0742">SOS response</keyword>
<dbReference type="InterPro" id="IPR015927">
    <property type="entry name" value="Peptidase_S24_S26A/B/C"/>
</dbReference>
<evidence type="ECO:0000256" key="6">
    <source>
        <dbReference type="ARBA" id="ARBA00023236"/>
    </source>
</evidence>
<dbReference type="GO" id="GO:0006281">
    <property type="term" value="P:DNA repair"/>
    <property type="evidence" value="ECO:0007669"/>
    <property type="project" value="UniProtKB-KW"/>
</dbReference>
<keyword evidence="4 7" id="KW-0068">Autocatalytic cleavage</keyword>
<dbReference type="Gene3D" id="2.10.109.10">
    <property type="entry name" value="Umud Fragment, subunit A"/>
    <property type="match status" value="1"/>
</dbReference>
<keyword evidence="10" id="KW-1185">Reference proteome</keyword>
<evidence type="ECO:0000313" key="10">
    <source>
        <dbReference type="Proteomes" id="UP000198510"/>
    </source>
</evidence>
<dbReference type="PANTHER" id="PTHR33516:SF2">
    <property type="entry name" value="LEXA REPRESSOR-RELATED"/>
    <property type="match status" value="1"/>
</dbReference>
<dbReference type="EMBL" id="FNFO01000015">
    <property type="protein sequence ID" value="SDM54929.1"/>
    <property type="molecule type" value="Genomic_DNA"/>
</dbReference>
<evidence type="ECO:0000313" key="9">
    <source>
        <dbReference type="EMBL" id="SDM54929.1"/>
    </source>
</evidence>
<dbReference type="PRINTS" id="PR00726">
    <property type="entry name" value="LEXASERPTASE"/>
</dbReference>
<proteinExistence type="inferred from homology"/>
<evidence type="ECO:0000256" key="1">
    <source>
        <dbReference type="ARBA" id="ARBA00007484"/>
    </source>
</evidence>
<organism evidence="9 10">
    <name type="scientific">Catalinimonas alkaloidigena</name>
    <dbReference type="NCBI Taxonomy" id="1075417"/>
    <lineage>
        <taxon>Bacteria</taxon>
        <taxon>Pseudomonadati</taxon>
        <taxon>Bacteroidota</taxon>
        <taxon>Cytophagia</taxon>
        <taxon>Cytophagales</taxon>
        <taxon>Catalimonadaceae</taxon>
        <taxon>Catalinimonas</taxon>
    </lineage>
</organism>
<dbReference type="NCBIfam" id="NF007621">
    <property type="entry name" value="PRK10276.1"/>
    <property type="match status" value="1"/>
</dbReference>
<dbReference type="GO" id="GO:0009432">
    <property type="term" value="P:SOS response"/>
    <property type="evidence" value="ECO:0007669"/>
    <property type="project" value="UniProtKB-KW"/>
</dbReference>
<keyword evidence="2" id="KW-0227">DNA damage</keyword>
<name>A0A1G9U4K9_9BACT</name>
<dbReference type="GO" id="GO:0006355">
    <property type="term" value="P:regulation of DNA-templated transcription"/>
    <property type="evidence" value="ECO:0007669"/>
    <property type="project" value="InterPro"/>
</dbReference>
<evidence type="ECO:0000256" key="4">
    <source>
        <dbReference type="ARBA" id="ARBA00022813"/>
    </source>
</evidence>
<gene>
    <name evidence="9" type="ORF">SAMN05421823_11588</name>
</gene>
<dbReference type="Pfam" id="PF00717">
    <property type="entry name" value="Peptidase_S24"/>
    <property type="match status" value="1"/>
</dbReference>
<evidence type="ECO:0000256" key="7">
    <source>
        <dbReference type="RuleBase" id="RU003991"/>
    </source>
</evidence>
<dbReference type="AlphaFoldDB" id="A0A1G9U4K9"/>
<dbReference type="CDD" id="cd06529">
    <property type="entry name" value="S24_LexA-like"/>
    <property type="match status" value="1"/>
</dbReference>
<keyword evidence="3 7" id="KW-0378">Hydrolase</keyword>
<feature type="domain" description="Peptidase S24/S26A/S26B/S26C" evidence="8">
    <location>
        <begin position="23"/>
        <end position="138"/>
    </location>
</feature>
<comment type="similarity">
    <text evidence="1 7">Belongs to the peptidase S24 family.</text>
</comment>
<protein>
    <submittedName>
        <fullName evidence="9">DNA polymerase V</fullName>
    </submittedName>
</protein>
<dbReference type="InterPro" id="IPR039418">
    <property type="entry name" value="LexA-like"/>
</dbReference>
<dbReference type="OrthoDB" id="9787787at2"/>
<accession>A0A1G9U4K9</accession>
<evidence type="ECO:0000256" key="5">
    <source>
        <dbReference type="ARBA" id="ARBA00023204"/>
    </source>
</evidence>
<dbReference type="Proteomes" id="UP000198510">
    <property type="component" value="Unassembled WGS sequence"/>
</dbReference>
<dbReference type="InterPro" id="IPR050077">
    <property type="entry name" value="LexA_repressor"/>
</dbReference>
<sequence>MPPSSERLTFIRTTQEVALQLPLYACGVSAGFPSPADDHLENLIDLNRFLIRNAPATFLARVKGNSMRDCNIHEGDILVIDRSITPREGHLVLCVVDGEFTCKWARGEGKQLRLISTTEDVSTLPLYHAHEVTLWGVVTYTIHRNA</sequence>
<reference evidence="9 10" key="1">
    <citation type="submission" date="2016-10" db="EMBL/GenBank/DDBJ databases">
        <authorList>
            <person name="de Groot N.N."/>
        </authorList>
    </citation>
    <scope>NUCLEOTIDE SEQUENCE [LARGE SCALE GENOMIC DNA]</scope>
    <source>
        <strain evidence="9 10">DSM 25186</strain>
    </source>
</reference>
<evidence type="ECO:0000256" key="2">
    <source>
        <dbReference type="ARBA" id="ARBA00022763"/>
    </source>
</evidence>
<evidence type="ECO:0000259" key="8">
    <source>
        <dbReference type="Pfam" id="PF00717"/>
    </source>
</evidence>
<dbReference type="PANTHER" id="PTHR33516">
    <property type="entry name" value="LEXA REPRESSOR"/>
    <property type="match status" value="1"/>
</dbReference>